<comment type="caution">
    <text evidence="2">The sequence shown here is derived from an EMBL/GenBank/DDBJ whole genome shotgun (WGS) entry which is preliminary data.</text>
</comment>
<proteinExistence type="predicted"/>
<name>A0A328ZT01_9BURK</name>
<accession>A0A328ZT01</accession>
<dbReference type="RefSeq" id="WP_245951419.1">
    <property type="nucleotide sequence ID" value="NZ_QLTA01000005.1"/>
</dbReference>
<organism evidence="2 3">
    <name type="scientific">Paracidovorax anthurii</name>
    <dbReference type="NCBI Taxonomy" id="78229"/>
    <lineage>
        <taxon>Bacteria</taxon>
        <taxon>Pseudomonadati</taxon>
        <taxon>Pseudomonadota</taxon>
        <taxon>Betaproteobacteria</taxon>
        <taxon>Burkholderiales</taxon>
        <taxon>Comamonadaceae</taxon>
        <taxon>Paracidovorax</taxon>
    </lineage>
</organism>
<dbReference type="EMBL" id="QLTA01000005">
    <property type="protein sequence ID" value="RAR85406.1"/>
    <property type="molecule type" value="Genomic_DNA"/>
</dbReference>
<reference evidence="2 3" key="1">
    <citation type="submission" date="2018-06" db="EMBL/GenBank/DDBJ databases">
        <title>Genomic Encyclopedia of Archaeal and Bacterial Type Strains, Phase II (KMG-II): from individual species to whole genera.</title>
        <authorList>
            <person name="Goeker M."/>
        </authorList>
    </citation>
    <scope>NUCLEOTIDE SEQUENCE [LARGE SCALE GENOMIC DNA]</scope>
    <source>
        <strain evidence="2 3">CFPB 3232</strain>
    </source>
</reference>
<keyword evidence="3" id="KW-1185">Reference proteome</keyword>
<sequence>MPHINTSASAPGTRAASSGRAEAGPSTARPRSSARHAAPEGLPAAARRPVGPQDAQPTRMRIALDTLQLTAQTVVNSGARMAHTGARMGAAAGHAMMANPLKTMGVAGMGMMAAGAAQALVQLQHNDGTAPASDVPLAGVGFSLLLATQAADLIRQGAEGLRPSMQTPEAAEAAVPASRPPQVDAELLSQAINHVVTFGEPDPDDPDDMSAEVGNRTHQVIDHLLDLRADTAHPDVAAAVAAANGDSAQLVRNILALINADPPVLSSRPNSVALRPADRPAPQDPA</sequence>
<evidence type="ECO:0000313" key="2">
    <source>
        <dbReference type="EMBL" id="RAR85406.1"/>
    </source>
</evidence>
<evidence type="ECO:0000256" key="1">
    <source>
        <dbReference type="SAM" id="MobiDB-lite"/>
    </source>
</evidence>
<protein>
    <submittedName>
        <fullName evidence="2">Uncharacterized protein</fullName>
    </submittedName>
</protein>
<feature type="region of interest" description="Disordered" evidence="1">
    <location>
        <begin position="263"/>
        <end position="286"/>
    </location>
</feature>
<evidence type="ECO:0000313" key="3">
    <source>
        <dbReference type="Proteomes" id="UP000248856"/>
    </source>
</evidence>
<dbReference type="Proteomes" id="UP000248856">
    <property type="component" value="Unassembled WGS sequence"/>
</dbReference>
<feature type="compositionally biased region" description="Polar residues" evidence="1">
    <location>
        <begin position="1"/>
        <end position="10"/>
    </location>
</feature>
<gene>
    <name evidence="2" type="ORF">AX018_100534</name>
</gene>
<feature type="region of interest" description="Disordered" evidence="1">
    <location>
        <begin position="1"/>
        <end position="56"/>
    </location>
</feature>
<dbReference type="AlphaFoldDB" id="A0A328ZT01"/>